<dbReference type="PANTHER" id="PTHR47707">
    <property type="entry name" value="8-OXO-DGTP DIPHOSPHATASE"/>
    <property type="match status" value="1"/>
</dbReference>
<name>A0A383A698_9ZZZZ</name>
<protein>
    <recommendedName>
        <fullName evidence="11">8-oxo-dGTP diphosphatase</fullName>
        <ecNumber evidence="11">3.6.1.55</ecNumber>
    </recommendedName>
</protein>
<keyword evidence="6" id="KW-0227">DNA damage</keyword>
<dbReference type="GO" id="GO:0035539">
    <property type="term" value="F:8-oxo-7,8-dihydrodeoxyguanosine triphosphate pyrophosphatase activity"/>
    <property type="evidence" value="ECO:0007669"/>
    <property type="project" value="UniProtKB-EC"/>
</dbReference>
<evidence type="ECO:0000256" key="7">
    <source>
        <dbReference type="ARBA" id="ARBA00022801"/>
    </source>
</evidence>
<dbReference type="Pfam" id="PF14815">
    <property type="entry name" value="NUDIX_4"/>
    <property type="match status" value="1"/>
</dbReference>
<evidence type="ECO:0000256" key="4">
    <source>
        <dbReference type="ARBA" id="ARBA00022705"/>
    </source>
</evidence>
<evidence type="ECO:0000256" key="8">
    <source>
        <dbReference type="ARBA" id="ARBA00022842"/>
    </source>
</evidence>
<dbReference type="AlphaFoldDB" id="A0A383A698"/>
<dbReference type="PROSITE" id="PS51462">
    <property type="entry name" value="NUDIX"/>
    <property type="match status" value="1"/>
</dbReference>
<gene>
    <name evidence="13" type="ORF">METZ01_LOCUS455985</name>
</gene>
<dbReference type="InterPro" id="IPR015797">
    <property type="entry name" value="NUDIX_hydrolase-like_dom_sf"/>
</dbReference>
<proteinExistence type="inferred from homology"/>
<dbReference type="GO" id="GO:0006260">
    <property type="term" value="P:DNA replication"/>
    <property type="evidence" value="ECO:0007669"/>
    <property type="project" value="UniProtKB-KW"/>
</dbReference>
<evidence type="ECO:0000256" key="9">
    <source>
        <dbReference type="ARBA" id="ARBA00023204"/>
    </source>
</evidence>
<dbReference type="GO" id="GO:0044716">
    <property type="term" value="F:8-oxo-GDP phosphatase activity"/>
    <property type="evidence" value="ECO:0007669"/>
    <property type="project" value="TreeGrafter"/>
</dbReference>
<accession>A0A383A698</accession>
<dbReference type="InterPro" id="IPR029119">
    <property type="entry name" value="MutY_C"/>
</dbReference>
<dbReference type="CDD" id="cd03425">
    <property type="entry name" value="NUDIX_MutT_NudA_like"/>
    <property type="match status" value="1"/>
</dbReference>
<organism evidence="13">
    <name type="scientific">marine metagenome</name>
    <dbReference type="NCBI Taxonomy" id="408172"/>
    <lineage>
        <taxon>unclassified sequences</taxon>
        <taxon>metagenomes</taxon>
        <taxon>ecological metagenomes</taxon>
    </lineage>
</organism>
<dbReference type="InterPro" id="IPR003561">
    <property type="entry name" value="Mutator_MutT"/>
</dbReference>
<keyword evidence="8" id="KW-0460">Magnesium</keyword>
<reference evidence="13" key="1">
    <citation type="submission" date="2018-05" db="EMBL/GenBank/DDBJ databases">
        <authorList>
            <person name="Lanie J.A."/>
            <person name="Ng W.-L."/>
            <person name="Kazmierczak K.M."/>
            <person name="Andrzejewski T.M."/>
            <person name="Davidsen T.M."/>
            <person name="Wayne K.J."/>
            <person name="Tettelin H."/>
            <person name="Glass J.I."/>
            <person name="Rusch D."/>
            <person name="Podicherti R."/>
            <person name="Tsui H.-C.T."/>
            <person name="Winkler M.E."/>
        </authorList>
    </citation>
    <scope>NUCLEOTIDE SEQUENCE</scope>
</reference>
<feature type="domain" description="Nudix hydrolase" evidence="12">
    <location>
        <begin position="3"/>
        <end position="131"/>
    </location>
</feature>
<keyword evidence="4" id="KW-0235">DNA replication</keyword>
<dbReference type="Gene3D" id="3.90.79.10">
    <property type="entry name" value="Nucleoside Triphosphate Pyrophosphohydrolase"/>
    <property type="match status" value="1"/>
</dbReference>
<dbReference type="GO" id="GO:0046872">
    <property type="term" value="F:metal ion binding"/>
    <property type="evidence" value="ECO:0007669"/>
    <property type="project" value="UniProtKB-KW"/>
</dbReference>
<dbReference type="GO" id="GO:0006281">
    <property type="term" value="P:DNA repair"/>
    <property type="evidence" value="ECO:0007669"/>
    <property type="project" value="UniProtKB-KW"/>
</dbReference>
<dbReference type="PANTHER" id="PTHR47707:SF1">
    <property type="entry name" value="NUDIX HYDROLASE FAMILY PROTEIN"/>
    <property type="match status" value="1"/>
</dbReference>
<dbReference type="InterPro" id="IPR000086">
    <property type="entry name" value="NUDIX_hydrolase_dom"/>
</dbReference>
<dbReference type="NCBIfam" id="TIGR00586">
    <property type="entry name" value="mutt"/>
    <property type="match status" value="1"/>
</dbReference>
<dbReference type="SUPFAM" id="SSF55811">
    <property type="entry name" value="Nudix"/>
    <property type="match status" value="1"/>
</dbReference>
<evidence type="ECO:0000256" key="3">
    <source>
        <dbReference type="ARBA" id="ARBA00022457"/>
    </source>
</evidence>
<evidence type="ECO:0000256" key="6">
    <source>
        <dbReference type="ARBA" id="ARBA00022763"/>
    </source>
</evidence>
<sequence length="137" mass="15521">MAVSKNVVVGLILDGKGRVLVSQRMEGVHMGGFWEFPGGKRRALEGRQEALERELKEELGIQVLEARPLMALKHNYPDRCVCLDVFLVQTYEGRPVSLESQPIAWILPQDLKNKRFLPADKPIIEALISRNECPGWE</sequence>
<comment type="similarity">
    <text evidence="2">Belongs to the Nudix hydrolase family.</text>
</comment>
<comment type="catalytic activity">
    <reaction evidence="10">
        <text>8-oxo-dGTP + H2O = 8-oxo-dGMP + diphosphate + H(+)</text>
        <dbReference type="Rhea" id="RHEA:31575"/>
        <dbReference type="ChEBI" id="CHEBI:15377"/>
        <dbReference type="ChEBI" id="CHEBI:15378"/>
        <dbReference type="ChEBI" id="CHEBI:33019"/>
        <dbReference type="ChEBI" id="CHEBI:63224"/>
        <dbReference type="ChEBI" id="CHEBI:77896"/>
        <dbReference type="EC" id="3.6.1.55"/>
    </reaction>
</comment>
<comment type="cofactor">
    <cofactor evidence="1">
        <name>Mg(2+)</name>
        <dbReference type="ChEBI" id="CHEBI:18420"/>
    </cofactor>
</comment>
<dbReference type="GO" id="GO:0044715">
    <property type="term" value="F:8-oxo-dGDP phosphatase activity"/>
    <property type="evidence" value="ECO:0007669"/>
    <property type="project" value="TreeGrafter"/>
</dbReference>
<keyword evidence="9" id="KW-0234">DNA repair</keyword>
<dbReference type="EMBL" id="UINC01189443">
    <property type="protein sequence ID" value="SVE03131.1"/>
    <property type="molecule type" value="Genomic_DNA"/>
</dbReference>
<dbReference type="PROSITE" id="PS00893">
    <property type="entry name" value="NUDIX_BOX"/>
    <property type="match status" value="1"/>
</dbReference>
<evidence type="ECO:0000256" key="11">
    <source>
        <dbReference type="ARBA" id="ARBA00038905"/>
    </source>
</evidence>
<keyword evidence="5" id="KW-0479">Metal-binding</keyword>
<keyword evidence="3" id="KW-0515">Mutator protein</keyword>
<dbReference type="InterPro" id="IPR047127">
    <property type="entry name" value="MutT-like"/>
</dbReference>
<dbReference type="EC" id="3.6.1.55" evidence="11"/>
<keyword evidence="7" id="KW-0378">Hydrolase</keyword>
<dbReference type="GO" id="GO:0008413">
    <property type="term" value="F:8-oxo-7,8-dihydroguanosine triphosphate pyrophosphatase activity"/>
    <property type="evidence" value="ECO:0007669"/>
    <property type="project" value="InterPro"/>
</dbReference>
<evidence type="ECO:0000256" key="10">
    <source>
        <dbReference type="ARBA" id="ARBA00035861"/>
    </source>
</evidence>
<evidence type="ECO:0000259" key="12">
    <source>
        <dbReference type="PROSITE" id="PS51462"/>
    </source>
</evidence>
<evidence type="ECO:0000313" key="13">
    <source>
        <dbReference type="EMBL" id="SVE03131.1"/>
    </source>
</evidence>
<dbReference type="InterPro" id="IPR020084">
    <property type="entry name" value="NUDIX_hydrolase_CS"/>
</dbReference>
<evidence type="ECO:0000256" key="5">
    <source>
        <dbReference type="ARBA" id="ARBA00022723"/>
    </source>
</evidence>
<evidence type="ECO:0000256" key="2">
    <source>
        <dbReference type="ARBA" id="ARBA00005582"/>
    </source>
</evidence>
<evidence type="ECO:0000256" key="1">
    <source>
        <dbReference type="ARBA" id="ARBA00001946"/>
    </source>
</evidence>